<dbReference type="OrthoDB" id="5524856at2"/>
<dbReference type="InterPro" id="IPR002731">
    <property type="entry name" value="ATPase_BadF"/>
</dbReference>
<evidence type="ECO:0000259" key="1">
    <source>
        <dbReference type="Pfam" id="PF01869"/>
    </source>
</evidence>
<dbReference type="PANTHER" id="PTHR43190:SF3">
    <property type="entry name" value="N-ACETYL-D-GLUCOSAMINE KINASE"/>
    <property type="match status" value="1"/>
</dbReference>
<evidence type="ECO:0000313" key="2">
    <source>
        <dbReference type="EMBL" id="RJL36170.1"/>
    </source>
</evidence>
<reference evidence="2 3" key="1">
    <citation type="submission" date="2018-09" db="EMBL/GenBank/DDBJ databases">
        <title>YIM 75507 draft genome.</title>
        <authorList>
            <person name="Tang S."/>
            <person name="Feng Y."/>
        </authorList>
    </citation>
    <scope>NUCLEOTIDE SEQUENCE [LARGE SCALE GENOMIC DNA]</scope>
    <source>
        <strain evidence="2 3">YIM 75507</strain>
    </source>
</reference>
<proteinExistence type="predicted"/>
<dbReference type="Proteomes" id="UP000265768">
    <property type="component" value="Unassembled WGS sequence"/>
</dbReference>
<dbReference type="InterPro" id="IPR052519">
    <property type="entry name" value="Euk-type_GlcNAc_Kinase"/>
</dbReference>
<organism evidence="2 3">
    <name type="scientific">Bailinhaonella thermotolerans</name>
    <dbReference type="NCBI Taxonomy" id="1070861"/>
    <lineage>
        <taxon>Bacteria</taxon>
        <taxon>Bacillati</taxon>
        <taxon>Actinomycetota</taxon>
        <taxon>Actinomycetes</taxon>
        <taxon>Streptosporangiales</taxon>
        <taxon>Streptosporangiaceae</taxon>
        <taxon>Bailinhaonella</taxon>
    </lineage>
</organism>
<name>A0A3A4B6A9_9ACTN</name>
<dbReference type="AlphaFoldDB" id="A0A3A4B6A9"/>
<accession>A0A3A4B6A9</accession>
<gene>
    <name evidence="2" type="ORF">D5H75_00810</name>
</gene>
<feature type="domain" description="ATPase BadF/BadG/BcrA/BcrD type" evidence="1">
    <location>
        <begin position="7"/>
        <end position="301"/>
    </location>
</feature>
<keyword evidence="3" id="KW-1185">Reference proteome</keyword>
<dbReference type="SUPFAM" id="SSF53067">
    <property type="entry name" value="Actin-like ATPase domain"/>
    <property type="match status" value="2"/>
</dbReference>
<comment type="caution">
    <text evidence="2">The sequence shown here is derived from an EMBL/GenBank/DDBJ whole genome shotgun (WGS) entry which is preliminary data.</text>
</comment>
<dbReference type="Pfam" id="PF01869">
    <property type="entry name" value="BcrAD_BadFG"/>
    <property type="match status" value="1"/>
</dbReference>
<dbReference type="EMBL" id="QZEY01000001">
    <property type="protein sequence ID" value="RJL36170.1"/>
    <property type="molecule type" value="Genomic_DNA"/>
</dbReference>
<dbReference type="InterPro" id="IPR043129">
    <property type="entry name" value="ATPase_NBD"/>
</dbReference>
<sequence>MRTILAIDGGNSKTDVAFVTEDGEVLARARAGGFTPQSSGVAAAIDVVGEAVRLALGPDAAPPYADLVSAYVAGADLPQEEEALAAEISRRGYGREVRVGNDTFSLLRAGASQGWGVAVVCGAGVNAAGIGPDGSIARLPSLGRISGDWGGGQHLGEEVLWHAIRAEDGRGEDTELVGVVLRQFDAERVEDVTVGLHLGYIPPSRLHELVPPLFAVSAAGDPVARAIVDRMADEVCALGTAMLKRLDLLGTPAEVVLGGGVLTARDPGLTAAVEARYAERAPHAKLVVVDAPPIAGAALLGLDHLGAPPGADSRLRAAFG</sequence>
<protein>
    <submittedName>
        <fullName evidence="2">ATPase</fullName>
    </submittedName>
</protein>
<dbReference type="PANTHER" id="PTHR43190">
    <property type="entry name" value="N-ACETYL-D-GLUCOSAMINE KINASE"/>
    <property type="match status" value="1"/>
</dbReference>
<evidence type="ECO:0000313" key="3">
    <source>
        <dbReference type="Proteomes" id="UP000265768"/>
    </source>
</evidence>
<dbReference type="Gene3D" id="3.30.420.40">
    <property type="match status" value="2"/>
</dbReference>